<accession>A0A9D1N4I5</accession>
<feature type="signal peptide" evidence="1">
    <location>
        <begin position="1"/>
        <end position="21"/>
    </location>
</feature>
<evidence type="ECO:0000256" key="1">
    <source>
        <dbReference type="SAM" id="SignalP"/>
    </source>
</evidence>
<dbReference type="SUPFAM" id="SSF53850">
    <property type="entry name" value="Periplasmic binding protein-like II"/>
    <property type="match status" value="1"/>
</dbReference>
<protein>
    <recommendedName>
        <fullName evidence="4">ABC transporter substrate-binding protein</fullName>
    </recommendedName>
</protein>
<dbReference type="Proteomes" id="UP000824128">
    <property type="component" value="Unassembled WGS sequence"/>
</dbReference>
<feature type="non-terminal residue" evidence="2">
    <location>
        <position position="323"/>
    </location>
</feature>
<evidence type="ECO:0000313" key="3">
    <source>
        <dbReference type="Proteomes" id="UP000824128"/>
    </source>
</evidence>
<organism evidence="2 3">
    <name type="scientific">Candidatus Aphodomorpha intestinavium</name>
    <dbReference type="NCBI Taxonomy" id="2840672"/>
    <lineage>
        <taxon>Bacteria</taxon>
        <taxon>Bacillati</taxon>
        <taxon>Bacillota</taxon>
        <taxon>Clostridia</taxon>
        <taxon>Eubacteriales</taxon>
        <taxon>Candidatus Aphodomorpha</taxon>
    </lineage>
</organism>
<dbReference type="PROSITE" id="PS51257">
    <property type="entry name" value="PROKAR_LIPOPROTEIN"/>
    <property type="match status" value="1"/>
</dbReference>
<evidence type="ECO:0008006" key="4">
    <source>
        <dbReference type="Google" id="ProtNLM"/>
    </source>
</evidence>
<feature type="chain" id="PRO_5038911954" description="ABC transporter substrate-binding protein" evidence="1">
    <location>
        <begin position="22"/>
        <end position="323"/>
    </location>
</feature>
<dbReference type="AlphaFoldDB" id="A0A9D1N4I5"/>
<name>A0A9D1N4I5_9FIRM</name>
<comment type="caution">
    <text evidence="2">The sequence shown here is derived from an EMBL/GenBank/DDBJ whole genome shotgun (WGS) entry which is preliminary data.</text>
</comment>
<dbReference type="Gene3D" id="3.40.190.10">
    <property type="entry name" value="Periplasmic binding protein-like II"/>
    <property type="match status" value="1"/>
</dbReference>
<sequence length="323" mass="36153">MKTRRLFAILFALMLAFAVFAAGCQQTGDPAEPGADADADVNEGPDYDNMTMEELYELALQETGKITIYSTTADAQAASKKFARAYPDLADRVEYIESDTATVADRIETEHDSGNLNADVLIVKDNSGEIYHELVQYDYLESYYPAAACEHIDPSLLEYGMPLFATYSPWYYNTEMFPDGCPIHTWWDIVQGYNTDTQSYIDAEGNNTQYWTVYTKDITSASYAALWAQVIVDGDLMTEQYEKEFGEPLEFTYHDKLQNVPGMMEFPENNGGVELFWRFTQMTLTELDDGDQVVNAVDESLNGPTIGLCSGSKLDNVNSGAMI</sequence>
<reference evidence="2" key="2">
    <citation type="journal article" date="2021" name="PeerJ">
        <title>Extensive microbial diversity within the chicken gut microbiome revealed by metagenomics and culture.</title>
        <authorList>
            <person name="Gilroy R."/>
            <person name="Ravi A."/>
            <person name="Getino M."/>
            <person name="Pursley I."/>
            <person name="Horton D.L."/>
            <person name="Alikhan N.F."/>
            <person name="Baker D."/>
            <person name="Gharbi K."/>
            <person name="Hall N."/>
            <person name="Watson M."/>
            <person name="Adriaenssens E.M."/>
            <person name="Foster-Nyarko E."/>
            <person name="Jarju S."/>
            <person name="Secka A."/>
            <person name="Antonio M."/>
            <person name="Oren A."/>
            <person name="Chaudhuri R.R."/>
            <person name="La Ragione R."/>
            <person name="Hildebrand F."/>
            <person name="Pallen M.J."/>
        </authorList>
    </citation>
    <scope>NUCLEOTIDE SEQUENCE</scope>
    <source>
        <strain evidence="2">ChiGjej2B2-16831</strain>
    </source>
</reference>
<gene>
    <name evidence="2" type="ORF">IAD24_05005</name>
</gene>
<evidence type="ECO:0000313" key="2">
    <source>
        <dbReference type="EMBL" id="HIU94501.1"/>
    </source>
</evidence>
<dbReference type="EMBL" id="DVNZ01000157">
    <property type="protein sequence ID" value="HIU94501.1"/>
    <property type="molecule type" value="Genomic_DNA"/>
</dbReference>
<proteinExistence type="predicted"/>
<keyword evidence="1" id="KW-0732">Signal</keyword>
<reference evidence="2" key="1">
    <citation type="submission" date="2020-10" db="EMBL/GenBank/DDBJ databases">
        <authorList>
            <person name="Gilroy R."/>
        </authorList>
    </citation>
    <scope>NUCLEOTIDE SEQUENCE</scope>
    <source>
        <strain evidence="2">ChiGjej2B2-16831</strain>
    </source>
</reference>